<evidence type="ECO:0008006" key="12">
    <source>
        <dbReference type="Google" id="ProtNLM"/>
    </source>
</evidence>
<dbReference type="Proteomes" id="UP001148838">
    <property type="component" value="Unassembled WGS sequence"/>
</dbReference>
<keyword evidence="3" id="KW-0812">Transmembrane</keyword>
<evidence type="ECO:0000256" key="7">
    <source>
        <dbReference type="ARBA" id="ARBA00023170"/>
    </source>
</evidence>
<evidence type="ECO:0000256" key="5">
    <source>
        <dbReference type="ARBA" id="ARBA00022989"/>
    </source>
</evidence>
<keyword evidence="9" id="KW-0732">Signal</keyword>
<keyword evidence="8" id="KW-0807">Transducer</keyword>
<sequence>MQTEVKKLLLVLFFFQAQRVRDAAFGCDWVGAPISFQKSLSLMIACTNKEIILTAGKCVPVSKETMVNVSAVILIKLPFITFDMKLNDAVIFLKRSIIQ</sequence>
<keyword evidence="2" id="KW-0716">Sensory transduction</keyword>
<keyword evidence="11" id="KW-1185">Reference proteome</keyword>
<accession>A0ABQ8SUM9</accession>
<protein>
    <recommendedName>
        <fullName evidence="12">Secreted protein</fullName>
    </recommendedName>
</protein>
<reference evidence="10 11" key="1">
    <citation type="journal article" date="2022" name="Allergy">
        <title>Genome assembly and annotation of Periplaneta americana reveal a comprehensive cockroach allergen profile.</title>
        <authorList>
            <person name="Wang L."/>
            <person name="Xiong Q."/>
            <person name="Saelim N."/>
            <person name="Wang L."/>
            <person name="Nong W."/>
            <person name="Wan A.T."/>
            <person name="Shi M."/>
            <person name="Liu X."/>
            <person name="Cao Q."/>
            <person name="Hui J.H.L."/>
            <person name="Sookrung N."/>
            <person name="Leung T.F."/>
            <person name="Tungtrongchitr A."/>
            <person name="Tsui S.K.W."/>
        </authorList>
    </citation>
    <scope>NUCLEOTIDE SEQUENCE [LARGE SCALE GENOMIC DNA]</scope>
    <source>
        <strain evidence="10">PWHHKU_190912</strain>
    </source>
</reference>
<comment type="caution">
    <text evidence="10">The sequence shown here is derived from an EMBL/GenBank/DDBJ whole genome shotgun (WGS) entry which is preliminary data.</text>
</comment>
<keyword evidence="5" id="KW-1133">Transmembrane helix</keyword>
<evidence type="ECO:0000256" key="1">
    <source>
        <dbReference type="ARBA" id="ARBA00004141"/>
    </source>
</evidence>
<evidence type="ECO:0000256" key="9">
    <source>
        <dbReference type="SAM" id="SignalP"/>
    </source>
</evidence>
<evidence type="ECO:0000313" key="11">
    <source>
        <dbReference type="Proteomes" id="UP001148838"/>
    </source>
</evidence>
<evidence type="ECO:0000256" key="4">
    <source>
        <dbReference type="ARBA" id="ARBA00022725"/>
    </source>
</evidence>
<name>A0ABQ8SUM9_PERAM</name>
<evidence type="ECO:0000313" key="10">
    <source>
        <dbReference type="EMBL" id="KAJ4437160.1"/>
    </source>
</evidence>
<evidence type="ECO:0000256" key="6">
    <source>
        <dbReference type="ARBA" id="ARBA00023136"/>
    </source>
</evidence>
<keyword evidence="7" id="KW-0675">Receptor</keyword>
<dbReference type="Pfam" id="PF02949">
    <property type="entry name" value="7tm_6"/>
    <property type="match status" value="1"/>
</dbReference>
<keyword evidence="4" id="KW-0552">Olfaction</keyword>
<comment type="subcellular location">
    <subcellularLocation>
        <location evidence="1">Membrane</location>
        <topology evidence="1">Multi-pass membrane protein</topology>
    </subcellularLocation>
</comment>
<keyword evidence="6" id="KW-0472">Membrane</keyword>
<feature type="non-terminal residue" evidence="10">
    <location>
        <position position="99"/>
    </location>
</feature>
<gene>
    <name evidence="10" type="ORF">ANN_17295</name>
</gene>
<feature type="chain" id="PRO_5045359070" description="Secreted protein" evidence="9">
    <location>
        <begin position="24"/>
        <end position="99"/>
    </location>
</feature>
<proteinExistence type="predicted"/>
<evidence type="ECO:0000256" key="2">
    <source>
        <dbReference type="ARBA" id="ARBA00022606"/>
    </source>
</evidence>
<evidence type="ECO:0000256" key="3">
    <source>
        <dbReference type="ARBA" id="ARBA00022692"/>
    </source>
</evidence>
<organism evidence="10 11">
    <name type="scientific">Periplaneta americana</name>
    <name type="common">American cockroach</name>
    <name type="synonym">Blatta americana</name>
    <dbReference type="NCBI Taxonomy" id="6978"/>
    <lineage>
        <taxon>Eukaryota</taxon>
        <taxon>Metazoa</taxon>
        <taxon>Ecdysozoa</taxon>
        <taxon>Arthropoda</taxon>
        <taxon>Hexapoda</taxon>
        <taxon>Insecta</taxon>
        <taxon>Pterygota</taxon>
        <taxon>Neoptera</taxon>
        <taxon>Polyneoptera</taxon>
        <taxon>Dictyoptera</taxon>
        <taxon>Blattodea</taxon>
        <taxon>Blattoidea</taxon>
        <taxon>Blattidae</taxon>
        <taxon>Blattinae</taxon>
        <taxon>Periplaneta</taxon>
    </lineage>
</organism>
<dbReference type="EMBL" id="JAJSOF020000021">
    <property type="protein sequence ID" value="KAJ4437160.1"/>
    <property type="molecule type" value="Genomic_DNA"/>
</dbReference>
<feature type="signal peptide" evidence="9">
    <location>
        <begin position="1"/>
        <end position="23"/>
    </location>
</feature>
<evidence type="ECO:0000256" key="8">
    <source>
        <dbReference type="ARBA" id="ARBA00023224"/>
    </source>
</evidence>
<dbReference type="InterPro" id="IPR004117">
    <property type="entry name" value="7tm6_olfct_rcpt"/>
</dbReference>